<accession>A0A7X6MBL0</accession>
<dbReference type="EMBL" id="JAAXPG010000005">
    <property type="protein sequence ID" value="NKY97549.1"/>
    <property type="molecule type" value="Genomic_DNA"/>
</dbReference>
<dbReference type="Gene3D" id="3.40.50.1110">
    <property type="entry name" value="SGNH hydrolase"/>
    <property type="match status" value="1"/>
</dbReference>
<keyword evidence="1" id="KW-0378">Hydrolase</keyword>
<gene>
    <name evidence="5" type="ORF">HGB44_07665</name>
</gene>
<dbReference type="GO" id="GO:0016798">
    <property type="term" value="F:hydrolase activity, acting on glycosyl bonds"/>
    <property type="evidence" value="ECO:0007669"/>
    <property type="project" value="UniProtKB-KW"/>
</dbReference>
<dbReference type="Gene3D" id="2.60.40.10">
    <property type="entry name" value="Immunoglobulins"/>
    <property type="match status" value="1"/>
</dbReference>
<dbReference type="InterPro" id="IPR003961">
    <property type="entry name" value="FN3_dom"/>
</dbReference>
<dbReference type="SUPFAM" id="SSF49265">
    <property type="entry name" value="Fibronectin type III"/>
    <property type="match status" value="1"/>
</dbReference>
<dbReference type="InterPro" id="IPR036514">
    <property type="entry name" value="SGNH_hydro_sf"/>
</dbReference>
<evidence type="ECO:0000313" key="5">
    <source>
        <dbReference type="EMBL" id="NKY97549.1"/>
    </source>
</evidence>
<dbReference type="InterPro" id="IPR051532">
    <property type="entry name" value="Ester_Hydrolysis_Enzymes"/>
</dbReference>
<feature type="region of interest" description="Disordered" evidence="3">
    <location>
        <begin position="98"/>
        <end position="118"/>
    </location>
</feature>
<evidence type="ECO:0000313" key="6">
    <source>
        <dbReference type="Proteomes" id="UP000553209"/>
    </source>
</evidence>
<organism evidence="5 6">
    <name type="scientific">Nocardiopsis alborubida</name>
    <dbReference type="NCBI Taxonomy" id="146802"/>
    <lineage>
        <taxon>Bacteria</taxon>
        <taxon>Bacillati</taxon>
        <taxon>Actinomycetota</taxon>
        <taxon>Actinomycetes</taxon>
        <taxon>Streptosporangiales</taxon>
        <taxon>Nocardiopsidaceae</taxon>
        <taxon>Nocardiopsis</taxon>
    </lineage>
</organism>
<evidence type="ECO:0000256" key="1">
    <source>
        <dbReference type="ARBA" id="ARBA00023295"/>
    </source>
</evidence>
<name>A0A7X6MBL0_9ACTN</name>
<keyword evidence="6" id="KW-1185">Reference proteome</keyword>
<evidence type="ECO:0000259" key="4">
    <source>
        <dbReference type="PROSITE" id="PS50853"/>
    </source>
</evidence>
<comment type="caution">
    <text evidence="5">The sequence shown here is derived from an EMBL/GenBank/DDBJ whole genome shotgun (WGS) entry which is preliminary data.</text>
</comment>
<dbReference type="PROSITE" id="PS50853">
    <property type="entry name" value="FN3"/>
    <property type="match status" value="1"/>
</dbReference>
<keyword evidence="2" id="KW-0624">Polysaccharide degradation</keyword>
<dbReference type="Proteomes" id="UP000553209">
    <property type="component" value="Unassembled WGS sequence"/>
</dbReference>
<dbReference type="PANTHER" id="PTHR30383:SF2">
    <property type="entry name" value="CELLULOSE-BINDING PROTEIN"/>
    <property type="match status" value="1"/>
</dbReference>
<dbReference type="Pfam" id="PF00041">
    <property type="entry name" value="fn3"/>
    <property type="match status" value="1"/>
</dbReference>
<protein>
    <submittedName>
        <fullName evidence="5">GDSL family lipase</fullName>
    </submittedName>
</protein>
<keyword evidence="2" id="KW-0119">Carbohydrate metabolism</keyword>
<proteinExistence type="predicted"/>
<evidence type="ECO:0000256" key="2">
    <source>
        <dbReference type="ARBA" id="ARBA00023326"/>
    </source>
</evidence>
<keyword evidence="1" id="KW-0326">Glycosidase</keyword>
<dbReference type="GO" id="GO:0000272">
    <property type="term" value="P:polysaccharide catabolic process"/>
    <property type="evidence" value="ECO:0007669"/>
    <property type="project" value="UniProtKB-KW"/>
</dbReference>
<dbReference type="InterPro" id="IPR036116">
    <property type="entry name" value="FN3_sf"/>
</dbReference>
<dbReference type="RefSeq" id="WP_061080569.1">
    <property type="nucleotide sequence ID" value="NZ_JAAXPG010000005.1"/>
</dbReference>
<dbReference type="CDD" id="cd00063">
    <property type="entry name" value="FN3"/>
    <property type="match status" value="1"/>
</dbReference>
<dbReference type="AlphaFoldDB" id="A0A7X6MBL0"/>
<feature type="compositionally biased region" description="Pro residues" evidence="3">
    <location>
        <begin position="554"/>
        <end position="577"/>
    </location>
</feature>
<reference evidence="5 6" key="1">
    <citation type="submission" date="2020-04" db="EMBL/GenBank/DDBJ databases">
        <title>MicrobeNet Type strains.</title>
        <authorList>
            <person name="Nicholson A.C."/>
        </authorList>
    </citation>
    <scope>NUCLEOTIDE SEQUENCE [LARGE SCALE GENOMIC DNA]</scope>
    <source>
        <strain evidence="5 6">ATCC 23612</strain>
    </source>
</reference>
<dbReference type="SUPFAM" id="SSF52266">
    <property type="entry name" value="SGNH hydrolase"/>
    <property type="match status" value="1"/>
</dbReference>
<feature type="region of interest" description="Disordered" evidence="3">
    <location>
        <begin position="509"/>
        <end position="609"/>
    </location>
</feature>
<feature type="domain" description="Fibronectin type-III" evidence="4">
    <location>
        <begin position="348"/>
        <end position="446"/>
    </location>
</feature>
<dbReference type="GO" id="GO:0004622">
    <property type="term" value="F:phosphatidylcholine lysophospholipase activity"/>
    <property type="evidence" value="ECO:0007669"/>
    <property type="project" value="TreeGrafter"/>
</dbReference>
<dbReference type="InterPro" id="IPR013783">
    <property type="entry name" value="Ig-like_fold"/>
</dbReference>
<evidence type="ECO:0000256" key="3">
    <source>
        <dbReference type="SAM" id="MobiDB-lite"/>
    </source>
</evidence>
<sequence length="639" mass="69014">MRGSEKRSVWWSRVADRFGRPQLRRFGPRRSRARESGRPRPLLSRWERLLDRWPRRLRLPWLRPRWDSHSRFEPGPLGLLGVMLSAMAVTLLLVQTGSGGGAAEDGRTEEPVTVPGPPDGELRVMVVGDSLSQGSSGDYTWRYHLWSHLREAEVEVDFVGPYDGVYGLADREFGSQDYADPDFDTDHAARWGTTAQDLSAGAARVAAEYQPHYLLLLAGTEDILAGGGADSALEGVGETVSTVRVVRGQTRFVLGELPPVEDPRANAEVDRFNMGLVDLAAQLTSSDSPVVVARVADGYASASDNWDEAHPNARGELKIAAAFADALAEPLGVGRTYRRPLPELAVGPATAPEPVAEESDDGLVLSWDTVPGATGYRVVQRRVGPDPDEAAVLPVEVRVDGDSRSVLVEALFSGARYEFVVRSLKGRDEGAESEPLQWVWNDDPPPGPSWLRVVDGGATVEWEDVEEASHYEVWVRALDCGAADDRRAPLPEGRFAPVADHGRRVLPAAGRRLPVDGGPYASLEGDRVSEAPVESPAPSGGPSAPGPDADPRPKPTPTPTPMPVPTPPEPEPEPVAPAPDCERRDGRGPGDGQGWRTLGPAGEGPRWSATVSGPYELVVRSYRDYVEGGYSDSVLLARG</sequence>
<dbReference type="PANTHER" id="PTHR30383">
    <property type="entry name" value="THIOESTERASE 1/PROTEASE 1/LYSOPHOSPHOLIPASE L1"/>
    <property type="match status" value="1"/>
</dbReference>